<protein>
    <submittedName>
        <fullName evidence="1">Uncharacterized protein</fullName>
    </submittedName>
</protein>
<comment type="caution">
    <text evidence="1">The sequence shown here is derived from an EMBL/GenBank/DDBJ whole genome shotgun (WGS) entry which is preliminary data.</text>
</comment>
<reference evidence="1 2" key="1">
    <citation type="submission" date="2016-02" db="EMBL/GenBank/DDBJ databases">
        <title>Genome sequence of Halalkalicoccus paucihalophilus DSM 24557.</title>
        <authorList>
            <person name="Poehlein A."/>
            <person name="Daniel R."/>
        </authorList>
    </citation>
    <scope>NUCLEOTIDE SEQUENCE [LARGE SCALE GENOMIC DNA]</scope>
    <source>
        <strain evidence="1 2">DSM 24557</strain>
    </source>
</reference>
<accession>A0A151A9G8</accession>
<dbReference type="AlphaFoldDB" id="A0A151A9G8"/>
<gene>
    <name evidence="1" type="ORF">HAPAU_36710</name>
</gene>
<keyword evidence="2" id="KW-1185">Reference proteome</keyword>
<proteinExistence type="predicted"/>
<organism evidence="1 2">
    <name type="scientific">Halalkalicoccus paucihalophilus</name>
    <dbReference type="NCBI Taxonomy" id="1008153"/>
    <lineage>
        <taxon>Archaea</taxon>
        <taxon>Methanobacteriati</taxon>
        <taxon>Methanobacteriota</taxon>
        <taxon>Stenosarchaea group</taxon>
        <taxon>Halobacteria</taxon>
        <taxon>Halobacteriales</taxon>
        <taxon>Halococcaceae</taxon>
        <taxon>Halalkalicoccus</taxon>
    </lineage>
</organism>
<name>A0A151A9G8_9EURY</name>
<evidence type="ECO:0000313" key="1">
    <source>
        <dbReference type="EMBL" id="KYH24200.1"/>
    </source>
</evidence>
<dbReference type="Proteomes" id="UP000075321">
    <property type="component" value="Unassembled WGS sequence"/>
</dbReference>
<evidence type="ECO:0000313" key="2">
    <source>
        <dbReference type="Proteomes" id="UP000075321"/>
    </source>
</evidence>
<sequence length="45" mass="5239">MRDLVFVVLFESSFDRETVWIIAPSDNVEQVPLETGQVMDEGYYL</sequence>
<dbReference type="EMBL" id="LTAZ01000015">
    <property type="protein sequence ID" value="KYH24200.1"/>
    <property type="molecule type" value="Genomic_DNA"/>
</dbReference>